<evidence type="ECO:0000313" key="2">
    <source>
        <dbReference type="EMBL" id="KAJ8355328.1"/>
    </source>
</evidence>
<feature type="compositionally biased region" description="Polar residues" evidence="1">
    <location>
        <begin position="135"/>
        <end position="150"/>
    </location>
</feature>
<sequence>MGLCKGRIEVDCHPVRLLSKGIRGLHLVGKRCTTPRRTVRLFVATFGESLYAGRPIGFSELEQDLPGFGLLRRFVNAYDHGSPTRLEGRFSKLTVRLDLITERHNSRTHPCGGNAFLTSSRLPSTSRDPEREQSSKPSSQAFASQMQHPRTSPRLAFSASIRSMTCAFVLPWVRRSFRPATFWSMAASICSRTPSWYSSGVKASLAICSTSCTALELRFIDGLLTEVHLIERPDFLAVPELLHQDPVLKRPQENQIVLPRRIPGKGCPASRFHRLDRSAFCTFVGAEVVRSRQNSGRT</sequence>
<evidence type="ECO:0000256" key="1">
    <source>
        <dbReference type="SAM" id="MobiDB-lite"/>
    </source>
</evidence>
<evidence type="ECO:0000313" key="3">
    <source>
        <dbReference type="Proteomes" id="UP001221898"/>
    </source>
</evidence>
<dbReference type="Proteomes" id="UP001221898">
    <property type="component" value="Unassembled WGS sequence"/>
</dbReference>
<name>A0AAD7R2A9_9TELE</name>
<accession>A0AAD7R2A9</accession>
<protein>
    <submittedName>
        <fullName evidence="2">Uncharacterized protein</fullName>
    </submittedName>
</protein>
<comment type="caution">
    <text evidence="2">The sequence shown here is derived from an EMBL/GenBank/DDBJ whole genome shotgun (WGS) entry which is preliminary data.</text>
</comment>
<feature type="region of interest" description="Disordered" evidence="1">
    <location>
        <begin position="106"/>
        <end position="150"/>
    </location>
</feature>
<dbReference type="AlphaFoldDB" id="A0AAD7R2A9"/>
<proteinExistence type="predicted"/>
<organism evidence="2 3">
    <name type="scientific">Aldrovandia affinis</name>
    <dbReference type="NCBI Taxonomy" id="143900"/>
    <lineage>
        <taxon>Eukaryota</taxon>
        <taxon>Metazoa</taxon>
        <taxon>Chordata</taxon>
        <taxon>Craniata</taxon>
        <taxon>Vertebrata</taxon>
        <taxon>Euteleostomi</taxon>
        <taxon>Actinopterygii</taxon>
        <taxon>Neopterygii</taxon>
        <taxon>Teleostei</taxon>
        <taxon>Notacanthiformes</taxon>
        <taxon>Halosauridae</taxon>
        <taxon>Aldrovandia</taxon>
    </lineage>
</organism>
<feature type="compositionally biased region" description="Polar residues" evidence="1">
    <location>
        <begin position="116"/>
        <end position="126"/>
    </location>
</feature>
<dbReference type="EMBL" id="JAINUG010001413">
    <property type="protein sequence ID" value="KAJ8355328.1"/>
    <property type="molecule type" value="Genomic_DNA"/>
</dbReference>
<reference evidence="2" key="1">
    <citation type="journal article" date="2023" name="Science">
        <title>Genome structures resolve the early diversification of teleost fishes.</title>
        <authorList>
            <person name="Parey E."/>
            <person name="Louis A."/>
            <person name="Montfort J."/>
            <person name="Bouchez O."/>
            <person name="Roques C."/>
            <person name="Iampietro C."/>
            <person name="Lluch J."/>
            <person name="Castinel A."/>
            <person name="Donnadieu C."/>
            <person name="Desvignes T."/>
            <person name="Floi Bucao C."/>
            <person name="Jouanno E."/>
            <person name="Wen M."/>
            <person name="Mejri S."/>
            <person name="Dirks R."/>
            <person name="Jansen H."/>
            <person name="Henkel C."/>
            <person name="Chen W.J."/>
            <person name="Zahm M."/>
            <person name="Cabau C."/>
            <person name="Klopp C."/>
            <person name="Thompson A.W."/>
            <person name="Robinson-Rechavi M."/>
            <person name="Braasch I."/>
            <person name="Lecointre G."/>
            <person name="Bobe J."/>
            <person name="Postlethwait J.H."/>
            <person name="Berthelot C."/>
            <person name="Roest Crollius H."/>
            <person name="Guiguen Y."/>
        </authorList>
    </citation>
    <scope>NUCLEOTIDE SEQUENCE</scope>
    <source>
        <strain evidence="2">NC1722</strain>
    </source>
</reference>
<keyword evidence="3" id="KW-1185">Reference proteome</keyword>
<gene>
    <name evidence="2" type="ORF">AAFF_G00069820</name>
</gene>